<dbReference type="Pfam" id="PF01008">
    <property type="entry name" value="IF-2B"/>
    <property type="match status" value="1"/>
</dbReference>
<dbReference type="InterPro" id="IPR027363">
    <property type="entry name" value="M1Pi_N"/>
</dbReference>
<dbReference type="AlphaFoldDB" id="A0A117M0A2"/>
<dbReference type="PATRIC" id="fig|1641389.3.peg.598"/>
<dbReference type="GO" id="GO:0046523">
    <property type="term" value="F:S-methyl-5-thioribose-1-phosphate isomerase activity"/>
    <property type="evidence" value="ECO:0007669"/>
    <property type="project" value="TreeGrafter"/>
</dbReference>
<accession>A0A117M0A2</accession>
<dbReference type="InterPro" id="IPR037171">
    <property type="entry name" value="NagB/RpiA_transferase-like"/>
</dbReference>
<keyword evidence="2" id="KW-0648">Protein biosynthesis</keyword>
<proteinExistence type="inferred from homology"/>
<dbReference type="Gene3D" id="1.20.120.420">
    <property type="entry name" value="translation initiation factor eif-2b, domain 1"/>
    <property type="match status" value="1"/>
</dbReference>
<evidence type="ECO:0000313" key="2">
    <source>
        <dbReference type="EMBL" id="KUK77182.1"/>
    </source>
</evidence>
<protein>
    <submittedName>
        <fullName evidence="2">Translation initiation factor IF-2B subunit delta</fullName>
    </submittedName>
</protein>
<dbReference type="InterPro" id="IPR000649">
    <property type="entry name" value="IF-2B-related"/>
</dbReference>
<dbReference type="GO" id="GO:0019509">
    <property type="term" value="P:L-methionine salvage from methylthioadenosine"/>
    <property type="evidence" value="ECO:0007669"/>
    <property type="project" value="TreeGrafter"/>
</dbReference>
<dbReference type="Proteomes" id="UP000053904">
    <property type="component" value="Unassembled WGS sequence"/>
</dbReference>
<comment type="caution">
    <text evidence="2">The sequence shown here is derived from an EMBL/GenBank/DDBJ whole genome shotgun (WGS) entry which is preliminary data.</text>
</comment>
<dbReference type="Gene3D" id="3.40.50.10470">
    <property type="entry name" value="Translation initiation factor eif-2b, domain 2"/>
    <property type="match status" value="1"/>
</dbReference>
<keyword evidence="2" id="KW-0396">Initiation factor</keyword>
<organism evidence="2 3">
    <name type="scientific">candidate division WS6 bacterium 34_10</name>
    <dbReference type="NCBI Taxonomy" id="1641389"/>
    <lineage>
        <taxon>Bacteria</taxon>
        <taxon>Candidatus Dojkabacteria</taxon>
    </lineage>
</organism>
<sequence>MKYPKEVEQLHKEIKEIKIQGATNVAISTFKGMKSALRTGYSKSDNLLTDIIDVGKYLAYVRPNEPLAQNGVLYVNHFFKERGGPNLPLPEKKELISNLCDEYLHDLESSKHKIDELNSPQLKYIDHVLTHCHSSTAVRLIQGIAKGDDDFTAVCTETRPRYQGRITAKELLNVGIDTTLIADSAAESFVIGRGSKPVSVVFIGCDAITMKGYCINKIGSWGIAMAAYQSSKPLYVVTSLLKMDHDTAHQDIRIEIRGDKELWEDAPKGLEMYNPAFEVVDAGLITGFITEFGIIKPRDIGDFVRKQYPWLFE</sequence>
<name>A0A117M0A2_9BACT</name>
<dbReference type="EMBL" id="LGGO01000058">
    <property type="protein sequence ID" value="KUK77182.1"/>
    <property type="molecule type" value="Genomic_DNA"/>
</dbReference>
<dbReference type="SUPFAM" id="SSF100950">
    <property type="entry name" value="NagB/RpiA/CoA transferase-like"/>
    <property type="match status" value="1"/>
</dbReference>
<dbReference type="InterPro" id="IPR042529">
    <property type="entry name" value="IF_2B-like_C"/>
</dbReference>
<comment type="similarity">
    <text evidence="1">Belongs to the eIF-2B alpha/beta/delta subunits family.</text>
</comment>
<dbReference type="GO" id="GO:0003743">
    <property type="term" value="F:translation initiation factor activity"/>
    <property type="evidence" value="ECO:0007669"/>
    <property type="project" value="UniProtKB-KW"/>
</dbReference>
<evidence type="ECO:0000313" key="3">
    <source>
        <dbReference type="Proteomes" id="UP000053904"/>
    </source>
</evidence>
<evidence type="ECO:0000256" key="1">
    <source>
        <dbReference type="RuleBase" id="RU003814"/>
    </source>
</evidence>
<reference evidence="3" key="1">
    <citation type="journal article" date="2015" name="MBio">
        <title>Genome-Resolved Metagenomic Analysis Reveals Roles for Candidate Phyla and Other Microbial Community Members in Biogeochemical Transformations in Oil Reservoirs.</title>
        <authorList>
            <person name="Hu P."/>
            <person name="Tom L."/>
            <person name="Singh A."/>
            <person name="Thomas B.C."/>
            <person name="Baker B.J."/>
            <person name="Piceno Y.M."/>
            <person name="Andersen G.L."/>
            <person name="Banfield J.F."/>
        </authorList>
    </citation>
    <scope>NUCLEOTIDE SEQUENCE [LARGE SCALE GENOMIC DNA]</scope>
</reference>
<gene>
    <name evidence="2" type="ORF">XD93_0491</name>
</gene>
<dbReference type="PANTHER" id="PTHR43475:SF2">
    <property type="entry name" value="RIBOSE 1,5-BISPHOSPHATE ISOMERASE"/>
    <property type="match status" value="1"/>
</dbReference>
<dbReference type="PANTHER" id="PTHR43475">
    <property type="entry name" value="METHYLTHIORIBOSE-1-PHOSPHATE ISOMERASE"/>
    <property type="match status" value="1"/>
</dbReference>